<evidence type="ECO:0000313" key="8">
    <source>
        <dbReference type="Proteomes" id="UP000095085"/>
    </source>
</evidence>
<dbReference type="Pfam" id="PF00069">
    <property type="entry name" value="Pkinase"/>
    <property type="match status" value="1"/>
</dbReference>
<dbReference type="Gene3D" id="1.10.510.10">
    <property type="entry name" value="Transferase(Phosphotransferase) domain 1"/>
    <property type="match status" value="1"/>
</dbReference>
<dbReference type="PANTHER" id="PTHR48012:SF26">
    <property type="entry name" value="SERINE_THREONINE-PROTEIN KINASE DDB_G0283821-RELATED"/>
    <property type="match status" value="1"/>
</dbReference>
<dbReference type="FunFam" id="1.10.510.10:FF:000571">
    <property type="entry name" value="Maternal embryonic leucine zipper kinase"/>
    <property type="match status" value="1"/>
</dbReference>
<gene>
    <name evidence="7" type="ORF">HYPBUDRAFT_130121</name>
</gene>
<dbReference type="InterPro" id="IPR008271">
    <property type="entry name" value="Ser/Thr_kinase_AS"/>
</dbReference>
<feature type="compositionally biased region" description="Polar residues" evidence="5">
    <location>
        <begin position="168"/>
        <end position="178"/>
    </location>
</feature>
<dbReference type="GO" id="GO:0005524">
    <property type="term" value="F:ATP binding"/>
    <property type="evidence" value="ECO:0007669"/>
    <property type="project" value="UniProtKB-UniRule"/>
</dbReference>
<keyword evidence="8" id="KW-1185">Reference proteome</keyword>
<dbReference type="AlphaFoldDB" id="A0A1E4RCQ7"/>
<dbReference type="InterPro" id="IPR050629">
    <property type="entry name" value="STE20/SPS1-PAK"/>
</dbReference>
<feature type="binding site" evidence="4">
    <location>
        <position position="240"/>
    </location>
    <ligand>
        <name>ATP</name>
        <dbReference type="ChEBI" id="CHEBI:30616"/>
    </ligand>
</feature>
<name>A0A1E4RCQ7_9ASCO</name>
<evidence type="ECO:0000256" key="3">
    <source>
        <dbReference type="ARBA" id="ARBA00022840"/>
    </source>
</evidence>
<dbReference type="OrthoDB" id="8693905at2759"/>
<dbReference type="PROSITE" id="PS50011">
    <property type="entry name" value="PROTEIN_KINASE_DOM"/>
    <property type="match status" value="1"/>
</dbReference>
<evidence type="ECO:0000256" key="4">
    <source>
        <dbReference type="PROSITE-ProRule" id="PRU10141"/>
    </source>
</evidence>
<dbReference type="EMBL" id="KV454546">
    <property type="protein sequence ID" value="ODV64915.1"/>
    <property type="molecule type" value="Genomic_DNA"/>
</dbReference>
<dbReference type="STRING" id="984485.A0A1E4RCQ7"/>
<dbReference type="GO" id="GO:0030447">
    <property type="term" value="P:filamentous growth"/>
    <property type="evidence" value="ECO:0007669"/>
    <property type="project" value="UniProtKB-ARBA"/>
</dbReference>
<proteinExistence type="predicted"/>
<evidence type="ECO:0000259" key="6">
    <source>
        <dbReference type="PROSITE" id="PS50011"/>
    </source>
</evidence>
<feature type="compositionally biased region" description="Polar residues" evidence="5">
    <location>
        <begin position="1"/>
        <end position="11"/>
    </location>
</feature>
<dbReference type="InterPro" id="IPR017441">
    <property type="entry name" value="Protein_kinase_ATP_BS"/>
</dbReference>
<evidence type="ECO:0000256" key="1">
    <source>
        <dbReference type="ARBA" id="ARBA00012513"/>
    </source>
</evidence>
<dbReference type="Proteomes" id="UP000095085">
    <property type="component" value="Unassembled WGS sequence"/>
</dbReference>
<dbReference type="CDD" id="cd06627">
    <property type="entry name" value="STKc_Cdc7_like"/>
    <property type="match status" value="1"/>
</dbReference>
<dbReference type="GO" id="GO:0005737">
    <property type="term" value="C:cytoplasm"/>
    <property type="evidence" value="ECO:0007669"/>
    <property type="project" value="TreeGrafter"/>
</dbReference>
<dbReference type="RefSeq" id="XP_020073982.1">
    <property type="nucleotide sequence ID" value="XM_020219418.1"/>
</dbReference>
<feature type="domain" description="Protein kinase" evidence="6">
    <location>
        <begin position="211"/>
        <end position="460"/>
    </location>
</feature>
<evidence type="ECO:0000256" key="2">
    <source>
        <dbReference type="ARBA" id="ARBA00022741"/>
    </source>
</evidence>
<dbReference type="InterPro" id="IPR011989">
    <property type="entry name" value="ARM-like"/>
</dbReference>
<dbReference type="Gene3D" id="1.25.10.10">
    <property type="entry name" value="Leucine-rich Repeat Variant"/>
    <property type="match status" value="1"/>
</dbReference>
<dbReference type="GO" id="GO:0004674">
    <property type="term" value="F:protein serine/threonine kinase activity"/>
    <property type="evidence" value="ECO:0007669"/>
    <property type="project" value="UniProtKB-EC"/>
</dbReference>
<dbReference type="InterPro" id="IPR011009">
    <property type="entry name" value="Kinase-like_dom_sf"/>
</dbReference>
<evidence type="ECO:0000313" key="7">
    <source>
        <dbReference type="EMBL" id="ODV64915.1"/>
    </source>
</evidence>
<dbReference type="PROSITE" id="PS00108">
    <property type="entry name" value="PROTEIN_KINASE_ST"/>
    <property type="match status" value="1"/>
</dbReference>
<dbReference type="InterPro" id="IPR000719">
    <property type="entry name" value="Prot_kinase_dom"/>
</dbReference>
<protein>
    <recommendedName>
        <fullName evidence="1">non-specific serine/threonine protein kinase</fullName>
        <ecNumber evidence="1">2.7.11.1</ecNumber>
    </recommendedName>
</protein>
<dbReference type="GeneID" id="30993968"/>
<reference evidence="8" key="1">
    <citation type="submission" date="2016-05" db="EMBL/GenBank/DDBJ databases">
        <title>Comparative genomics of biotechnologically important yeasts.</title>
        <authorList>
            <consortium name="DOE Joint Genome Institute"/>
            <person name="Riley R."/>
            <person name="Haridas S."/>
            <person name="Wolfe K.H."/>
            <person name="Lopes M.R."/>
            <person name="Hittinger C.T."/>
            <person name="Goker M."/>
            <person name="Salamov A."/>
            <person name="Wisecaver J."/>
            <person name="Long T.M."/>
            <person name="Aerts A.L."/>
            <person name="Barry K."/>
            <person name="Choi C."/>
            <person name="Clum A."/>
            <person name="Coughlan A.Y."/>
            <person name="Deshpande S."/>
            <person name="Douglass A.P."/>
            <person name="Hanson S.J."/>
            <person name="Klenk H.-P."/>
            <person name="Labutti K."/>
            <person name="Lapidus A."/>
            <person name="Lindquist E."/>
            <person name="Lipzen A."/>
            <person name="Meier-Kolthoff J.P."/>
            <person name="Ohm R.A."/>
            <person name="Otillar R.P."/>
            <person name="Pangilinan J."/>
            <person name="Peng Y."/>
            <person name="Rokas A."/>
            <person name="Rosa C.A."/>
            <person name="Scheuner C."/>
            <person name="Sibirny A.A."/>
            <person name="Slot J.C."/>
            <person name="Stielow J.B."/>
            <person name="Sun H."/>
            <person name="Kurtzman C.P."/>
            <person name="Blackwell M."/>
            <person name="Grigoriev I.V."/>
            <person name="Jeffries T.W."/>
        </authorList>
    </citation>
    <scope>NUCLEOTIDE SEQUENCE [LARGE SCALE GENOMIC DNA]</scope>
    <source>
        <strain evidence="8">NRRL Y-1933</strain>
    </source>
</reference>
<dbReference type="InterPro" id="IPR016024">
    <property type="entry name" value="ARM-type_fold"/>
</dbReference>
<feature type="region of interest" description="Disordered" evidence="5">
    <location>
        <begin position="102"/>
        <end position="186"/>
    </location>
</feature>
<feature type="compositionally biased region" description="Polar residues" evidence="5">
    <location>
        <begin position="29"/>
        <end position="48"/>
    </location>
</feature>
<accession>A0A1E4RCQ7</accession>
<dbReference type="SUPFAM" id="SSF48371">
    <property type="entry name" value="ARM repeat"/>
    <property type="match status" value="1"/>
</dbReference>
<keyword evidence="3 4" id="KW-0067">ATP-binding</keyword>
<dbReference type="PANTHER" id="PTHR48012">
    <property type="entry name" value="STERILE20-LIKE KINASE, ISOFORM B-RELATED"/>
    <property type="match status" value="1"/>
</dbReference>
<organism evidence="7 8">
    <name type="scientific">Hyphopichia burtonii NRRL Y-1933</name>
    <dbReference type="NCBI Taxonomy" id="984485"/>
    <lineage>
        <taxon>Eukaryota</taxon>
        <taxon>Fungi</taxon>
        <taxon>Dikarya</taxon>
        <taxon>Ascomycota</taxon>
        <taxon>Saccharomycotina</taxon>
        <taxon>Pichiomycetes</taxon>
        <taxon>Debaryomycetaceae</taxon>
        <taxon>Hyphopichia</taxon>
    </lineage>
</organism>
<dbReference type="SMART" id="SM00220">
    <property type="entry name" value="S_TKc"/>
    <property type="match status" value="1"/>
</dbReference>
<feature type="region of interest" description="Disordered" evidence="5">
    <location>
        <begin position="1"/>
        <end position="48"/>
    </location>
</feature>
<dbReference type="PROSITE" id="PS00107">
    <property type="entry name" value="PROTEIN_KINASE_ATP"/>
    <property type="match status" value="1"/>
</dbReference>
<sequence length="1146" mass="129643">MQHNPKTSLQRPRSIGDVSYTQDHHNYRPRSNTAGNVPNSRSKSPSKTNKLLKYMEINEGPSYANDFELEDNDELNLSYSKFSNISGISFIKPPKMNMDINSASGSEYGTNSGSNSGSRTTSSSGSSAGSSVNIKPKPKNSSLSSSPFIKKMKSRISDLEPSSGPLRPSSSNIGNTPKNNERKPLVNVSLTPAQRVEKISGLRMNSILDNFEFLNLVGKGAFANVYKGINLKTNQVVAIKQIELERDQDFKELMGEIDLLKILKHPNIVKYHGFVKTPTSLNVLLEYCSGGSLRQLYKKTNTGIPESEIIKYVELILHGLNYLHEQGVVHRDVKAANVLITKDGDIKLADFGVATKVSSQHHTVVGTPNWMAPETVLGGDGLCTASDIWSLGATIIELFTTKPPYHDLNPMATLHAIGTDDHPPLPKHLSYLAKDFLLECFQKQPNLRTNAKLLLKHKWLNQNQNSSKISPISKNRLSAEITELKKDLKPIKSYSETNDENWDVDFADLKVSQLKPPAYSFPSVHSRNVSETPQTREPGLLEPQKASKKDILNKFSDNNEDLDFENDNSKLVINGDLLPNAEDHSQDNIEEDDPFLELDIENFDTNEIEIQNKMEFLINKFSSKLDNSHSGDDQAATSLIKITGRMLHLVKKYPILHDVVIRDHGILTLLELLENASELVKHQKLWYHSIFILNYIFENNVAQFDNFCLLGGIPIITQFRNNSYDIHVRLQVVKFIRLFKNSERALSMFVSSGGLRVLSKFAEEDFDYTPDFPLVAIDCIHDVLSRDLTRFKSDICRMLSKYGVIFWFVVLLNRLTKFHETDETKLNQAQVDSYIDKIIEIIKSFSNAEARVRVNISSTDLYKLLIKVYSKLNFQAQLSILKFFRSMSCIPSLLKTLYSADILEFLVINLKEFEPPNKHYKEVVNTICPCLFNCCYLNHAREIELVKLGAVPILKRLSKVDLEFKQFVLPILCELVYCDGLVREVLEKHDILSVYFNLVTDPYWQANALDSILHWNQQKPQSIKLDSPIALDCLISGFLLTKVSNLEATLEIYLKLLTTNKLLRKNMNKEIIVNNILTKLRSYHNKPVVQLSLLRILSIFVSTGRKLEHFTNSSMPETIKHTLSTLISGESSVLVGEFVSEIISKL</sequence>
<dbReference type="EC" id="2.7.11.1" evidence="1"/>
<feature type="compositionally biased region" description="Low complexity" evidence="5">
    <location>
        <begin position="104"/>
        <end position="149"/>
    </location>
</feature>
<evidence type="ECO:0000256" key="5">
    <source>
        <dbReference type="SAM" id="MobiDB-lite"/>
    </source>
</evidence>
<dbReference type="SUPFAM" id="SSF56112">
    <property type="entry name" value="Protein kinase-like (PK-like)"/>
    <property type="match status" value="1"/>
</dbReference>
<keyword evidence="2 4" id="KW-0547">Nucleotide-binding</keyword>